<dbReference type="GO" id="GO:0016491">
    <property type="term" value="F:oxidoreductase activity"/>
    <property type="evidence" value="ECO:0007669"/>
    <property type="project" value="UniProtKB-KW"/>
</dbReference>
<evidence type="ECO:0000259" key="3">
    <source>
        <dbReference type="Pfam" id="PF02525"/>
    </source>
</evidence>
<dbReference type="EC" id="1.-.-.-" evidence="4"/>
<dbReference type="Pfam" id="PF02525">
    <property type="entry name" value="Flavodoxin_2"/>
    <property type="match status" value="1"/>
</dbReference>
<dbReference type="InterPro" id="IPR003680">
    <property type="entry name" value="Flavodoxin_fold"/>
</dbReference>
<keyword evidence="2 4" id="KW-0560">Oxidoreductase</keyword>
<dbReference type="Gene3D" id="3.40.50.360">
    <property type="match status" value="1"/>
</dbReference>
<dbReference type="RefSeq" id="WP_379832526.1">
    <property type="nucleotide sequence ID" value="NZ_JBHSSC010000043.1"/>
</dbReference>
<accession>A0ABW1S325</accession>
<comment type="caution">
    <text evidence="4">The sequence shown here is derived from an EMBL/GenBank/DDBJ whole genome shotgun (WGS) entry which is preliminary data.</text>
</comment>
<comment type="similarity">
    <text evidence="1">Belongs to the NAD(P)H dehydrogenase (quinone) family.</text>
</comment>
<evidence type="ECO:0000256" key="2">
    <source>
        <dbReference type="ARBA" id="ARBA00023002"/>
    </source>
</evidence>
<dbReference type="PANTHER" id="PTHR10204:SF34">
    <property type="entry name" value="NAD(P)H DEHYDROGENASE [QUINONE] 1 ISOFORM 1"/>
    <property type="match status" value="1"/>
</dbReference>
<dbReference type="InterPro" id="IPR029039">
    <property type="entry name" value="Flavoprotein-like_sf"/>
</dbReference>
<dbReference type="InterPro" id="IPR051545">
    <property type="entry name" value="NAD(P)H_dehydrogenase_qn"/>
</dbReference>
<organism evidence="4 5">
    <name type="scientific">Lactiplantibacillus daowaiensis</name>
    <dbReference type="NCBI Taxonomy" id="2559918"/>
    <lineage>
        <taxon>Bacteria</taxon>
        <taxon>Bacillati</taxon>
        <taxon>Bacillota</taxon>
        <taxon>Bacilli</taxon>
        <taxon>Lactobacillales</taxon>
        <taxon>Lactobacillaceae</taxon>
        <taxon>Lactiplantibacillus</taxon>
    </lineage>
</organism>
<dbReference type="EC" id="1.6.99.-" evidence="4"/>
<dbReference type="PANTHER" id="PTHR10204">
    <property type="entry name" value="NAD P H OXIDOREDUCTASE-RELATED"/>
    <property type="match status" value="1"/>
</dbReference>
<proteinExistence type="inferred from homology"/>
<dbReference type="EMBL" id="JBHSSC010000043">
    <property type="protein sequence ID" value="MFC6182111.1"/>
    <property type="molecule type" value="Genomic_DNA"/>
</dbReference>
<feature type="domain" description="Flavodoxin-like fold" evidence="3">
    <location>
        <begin position="1"/>
        <end position="134"/>
    </location>
</feature>
<keyword evidence="5" id="KW-1185">Reference proteome</keyword>
<dbReference type="Proteomes" id="UP001596282">
    <property type="component" value="Unassembled WGS sequence"/>
</dbReference>
<name>A0ABW1S325_9LACO</name>
<dbReference type="SUPFAM" id="SSF52218">
    <property type="entry name" value="Flavoproteins"/>
    <property type="match status" value="1"/>
</dbReference>
<reference evidence="5" key="1">
    <citation type="journal article" date="2019" name="Int. J. Syst. Evol. Microbiol.">
        <title>The Global Catalogue of Microorganisms (GCM) 10K type strain sequencing project: providing services to taxonomists for standard genome sequencing and annotation.</title>
        <authorList>
            <consortium name="The Broad Institute Genomics Platform"/>
            <consortium name="The Broad Institute Genome Sequencing Center for Infectious Disease"/>
            <person name="Wu L."/>
            <person name="Ma J."/>
        </authorList>
    </citation>
    <scope>NUCLEOTIDE SEQUENCE [LARGE SCALE GENOMIC DNA]</scope>
    <source>
        <strain evidence="5">CCM 8933</strain>
    </source>
</reference>
<evidence type="ECO:0000313" key="4">
    <source>
        <dbReference type="EMBL" id="MFC6182111.1"/>
    </source>
</evidence>
<evidence type="ECO:0000256" key="1">
    <source>
        <dbReference type="ARBA" id="ARBA00006252"/>
    </source>
</evidence>
<protein>
    <submittedName>
        <fullName evidence="4">NAD(P)H-dependent oxidoreductase</fullName>
        <ecNumber evidence="4">1.-.-.-</ecNumber>
        <ecNumber evidence="4">1.6.99.-</ecNumber>
    </submittedName>
</protein>
<sequence>MKTLIIYAHPYQKSFNHAILQHELNRLSSEGTAYQVIDLYADQFDATFSPNGLRLFSQGRTDDPQVEQYQRAIQQADALEFIFPIWWNGLPGMLKGFMDKVMTVNFAYRDAPHGVQGLLTQITSVRVLTTSKSPTWYLK</sequence>
<evidence type="ECO:0000313" key="5">
    <source>
        <dbReference type="Proteomes" id="UP001596282"/>
    </source>
</evidence>
<gene>
    <name evidence="4" type="ORF">ACFP5Y_12820</name>
</gene>